<dbReference type="EMBL" id="BJLD01000005">
    <property type="protein sequence ID" value="GEA44410.1"/>
    <property type="molecule type" value="Genomic_DNA"/>
</dbReference>
<dbReference type="InterPro" id="IPR019660">
    <property type="entry name" value="Put_sensory_transdc_reg_YbjN"/>
</dbReference>
<evidence type="ECO:0008006" key="3">
    <source>
        <dbReference type="Google" id="ProtNLM"/>
    </source>
</evidence>
<comment type="caution">
    <text evidence="1">The sequence shown here is derived from an EMBL/GenBank/DDBJ whole genome shotgun (WGS) entry which is preliminary data.</text>
</comment>
<evidence type="ECO:0000313" key="1">
    <source>
        <dbReference type="EMBL" id="GEA44410.1"/>
    </source>
</evidence>
<accession>A0AAN5HNW2</accession>
<sequence length="339" mass="37786">MCNSCENKSLSRFGDDARPVTLTRIMGALREVGIDFHVEGSESDILVVEFSRFTVLIALDGAYGQLFSLKAVPKVNVHSSRAADLAFAVSESNNRLLWPASSFTEKEDGYLEVAITIRYELRAGLSDMQLEDMIDISMCSVQTALEILSEHVPELAGVPDGFTERFGESNTGTLVPVTLERVQRVLAAEGIENVEMEPEEQAIYAFINGYYFVFRMDGRRWMSVRAYFDSDTAKFNYGELLQVLNDFNAGEHESMAHAASSDDHIGIALEQHFLVDRGMSAGQIGCAIHGAIFGHLDAISELEPVVKHLAREDTEIERPYLDFDWEDEADPEQLETPDN</sequence>
<dbReference type="RefSeq" id="WP_049166691.1">
    <property type="nucleotide sequence ID" value="NZ_BJLD01000005.1"/>
</dbReference>
<name>A0AAN5HNW2_CORST</name>
<gene>
    <name evidence="1" type="ORF">Cst04h_25800</name>
</gene>
<protein>
    <recommendedName>
        <fullName evidence="3">YbjN domain-containing protein</fullName>
    </recommendedName>
</protein>
<dbReference type="Pfam" id="PF10722">
    <property type="entry name" value="YbjN"/>
    <property type="match status" value="1"/>
</dbReference>
<organism evidence="1 2">
    <name type="scientific">Corynebacterium striatum</name>
    <dbReference type="NCBI Taxonomy" id="43770"/>
    <lineage>
        <taxon>Bacteria</taxon>
        <taxon>Bacillati</taxon>
        <taxon>Actinomycetota</taxon>
        <taxon>Actinomycetes</taxon>
        <taxon>Mycobacteriales</taxon>
        <taxon>Corynebacteriaceae</taxon>
        <taxon>Corynebacterium</taxon>
    </lineage>
</organism>
<proteinExistence type="predicted"/>
<dbReference type="Proteomes" id="UP000315234">
    <property type="component" value="Unassembled WGS sequence"/>
</dbReference>
<evidence type="ECO:0000313" key="2">
    <source>
        <dbReference type="Proteomes" id="UP000315234"/>
    </source>
</evidence>
<reference evidence="1 2" key="1">
    <citation type="submission" date="2019-06" db="EMBL/GenBank/DDBJ databases">
        <title>Draft genome sequence of Corynebacterium striatum NBRC 15291.</title>
        <authorList>
            <person name="Miura T."/>
            <person name="Furukawa M."/>
            <person name="Shimamura M."/>
            <person name="Ohyama Y."/>
            <person name="Yamazoe A."/>
            <person name="Kawasaki H."/>
        </authorList>
    </citation>
    <scope>NUCLEOTIDE SEQUENCE [LARGE SCALE GENOMIC DNA]</scope>
    <source>
        <strain evidence="1 2">NBRC 15291</strain>
    </source>
</reference>
<dbReference type="AlphaFoldDB" id="A0AAN5HNW2"/>